<evidence type="ECO:0000256" key="1">
    <source>
        <dbReference type="SAM" id="MobiDB-lite"/>
    </source>
</evidence>
<evidence type="ECO:0000313" key="3">
    <source>
        <dbReference type="Proteomes" id="UP000444980"/>
    </source>
</evidence>
<evidence type="ECO:0000313" key="2">
    <source>
        <dbReference type="EMBL" id="GED97540.1"/>
    </source>
</evidence>
<keyword evidence="3" id="KW-1185">Reference proteome</keyword>
<dbReference type="RefSeq" id="WP_161926847.1">
    <property type="nucleotide sequence ID" value="NZ_BJOU01000001.1"/>
</dbReference>
<dbReference type="AlphaFoldDB" id="A0A7I9UXJ4"/>
<sequence>MRAYATKAVVAAAVAATTASGLGLTAHPGDAHAAPGVSGPYFEPSNQAGFIFMRTSNNTGWWRAARWGGIYRVVVQERPDSPHAFDRWKTVGALPENFRNTVGGVYIKHRWTKLRLCRQDWSSHWRAKTIGCTVELTVYNLNRAAPPVYRGGGGGQDKNLRAGGGGESHS</sequence>
<organism evidence="2 3">
    <name type="scientific">Gordonia crocea</name>
    <dbReference type="NCBI Taxonomy" id="589162"/>
    <lineage>
        <taxon>Bacteria</taxon>
        <taxon>Bacillati</taxon>
        <taxon>Actinomycetota</taxon>
        <taxon>Actinomycetes</taxon>
        <taxon>Mycobacteriales</taxon>
        <taxon>Gordoniaceae</taxon>
        <taxon>Gordonia</taxon>
    </lineage>
</organism>
<reference evidence="3" key="1">
    <citation type="submission" date="2019-06" db="EMBL/GenBank/DDBJ databases">
        <title>Gordonia isolated from sludge of a wastewater treatment plant.</title>
        <authorList>
            <person name="Tamura T."/>
            <person name="Aoyama K."/>
            <person name="Kang Y."/>
            <person name="Saito S."/>
            <person name="Akiyama N."/>
            <person name="Yazawa K."/>
            <person name="Gonoi T."/>
            <person name="Mikami Y."/>
        </authorList>
    </citation>
    <scope>NUCLEOTIDE SEQUENCE [LARGE SCALE GENOMIC DNA]</scope>
    <source>
        <strain evidence="3">NBRC 107697</strain>
    </source>
</reference>
<accession>A0A7I9UXJ4</accession>
<name>A0A7I9UXJ4_9ACTN</name>
<dbReference type="Proteomes" id="UP000444980">
    <property type="component" value="Unassembled WGS sequence"/>
</dbReference>
<comment type="caution">
    <text evidence="2">The sequence shown here is derived from an EMBL/GenBank/DDBJ whole genome shotgun (WGS) entry which is preliminary data.</text>
</comment>
<feature type="region of interest" description="Disordered" evidence="1">
    <location>
        <begin position="150"/>
        <end position="170"/>
    </location>
</feature>
<protein>
    <submittedName>
        <fullName evidence="2">Uncharacterized protein</fullName>
    </submittedName>
</protein>
<dbReference type="EMBL" id="BJOU01000001">
    <property type="protein sequence ID" value="GED97540.1"/>
    <property type="molecule type" value="Genomic_DNA"/>
</dbReference>
<dbReference type="OrthoDB" id="134933at2"/>
<gene>
    <name evidence="2" type="ORF">nbrc107697_15790</name>
</gene>
<proteinExistence type="predicted"/>